<keyword evidence="3" id="KW-1185">Reference proteome</keyword>
<sequence>MSDELKGYQAMIGQRFELEGAPQGVSDLQLLEARALREAPVNGARQPFSLLFRGPMEPKLPQATYILRQDDKQVEALFLVPVGPDGKGLCYEAVFN</sequence>
<name>A0ABT1GFE1_9GAMM</name>
<feature type="domain" description="DUF6916" evidence="1">
    <location>
        <begin position="8"/>
        <end position="95"/>
    </location>
</feature>
<proteinExistence type="predicted"/>
<organism evidence="2 3">
    <name type="scientific">Natronospira proteinivora</name>
    <dbReference type="NCBI Taxonomy" id="1807133"/>
    <lineage>
        <taxon>Bacteria</taxon>
        <taxon>Pseudomonadati</taxon>
        <taxon>Pseudomonadota</taxon>
        <taxon>Gammaproteobacteria</taxon>
        <taxon>Natronospirales</taxon>
        <taxon>Natronospiraceae</taxon>
        <taxon>Natronospira</taxon>
    </lineage>
</organism>
<dbReference type="Proteomes" id="UP001523550">
    <property type="component" value="Unassembled WGS sequence"/>
</dbReference>
<reference evidence="2 3" key="1">
    <citation type="submission" date="2022-03" db="EMBL/GenBank/DDBJ databases">
        <title>Genomic Encyclopedia of Type Strains, Phase III (KMG-III): the genomes of soil and plant-associated and newly described type strains.</title>
        <authorList>
            <person name="Whitman W."/>
        </authorList>
    </citation>
    <scope>NUCLEOTIDE SEQUENCE [LARGE SCALE GENOMIC DNA]</scope>
    <source>
        <strain evidence="2 3">BSker1</strain>
    </source>
</reference>
<evidence type="ECO:0000259" key="1">
    <source>
        <dbReference type="Pfam" id="PF21880"/>
    </source>
</evidence>
<dbReference type="RefSeq" id="WP_253451279.1">
    <property type="nucleotide sequence ID" value="NZ_JALJYF010000003.1"/>
</dbReference>
<dbReference type="EMBL" id="JALJYF010000003">
    <property type="protein sequence ID" value="MCP1728647.1"/>
    <property type="molecule type" value="Genomic_DNA"/>
</dbReference>
<dbReference type="InterPro" id="IPR054209">
    <property type="entry name" value="DUF6916"/>
</dbReference>
<protein>
    <recommendedName>
        <fullName evidence="1">DUF6916 domain-containing protein</fullName>
    </recommendedName>
</protein>
<gene>
    <name evidence="2" type="ORF">J2T60_002661</name>
</gene>
<evidence type="ECO:0000313" key="3">
    <source>
        <dbReference type="Proteomes" id="UP001523550"/>
    </source>
</evidence>
<evidence type="ECO:0000313" key="2">
    <source>
        <dbReference type="EMBL" id="MCP1728647.1"/>
    </source>
</evidence>
<dbReference type="Pfam" id="PF21880">
    <property type="entry name" value="DUF6916"/>
    <property type="match status" value="1"/>
</dbReference>
<comment type="caution">
    <text evidence="2">The sequence shown here is derived from an EMBL/GenBank/DDBJ whole genome shotgun (WGS) entry which is preliminary data.</text>
</comment>
<accession>A0ABT1GFE1</accession>